<dbReference type="InterPro" id="IPR036259">
    <property type="entry name" value="MFS_trans_sf"/>
</dbReference>
<dbReference type="PANTHER" id="PTHR23507:SF1">
    <property type="entry name" value="FI18259P1-RELATED"/>
    <property type="match status" value="1"/>
</dbReference>
<dbReference type="AlphaFoldDB" id="A0A550CV60"/>
<dbReference type="GO" id="GO:0022857">
    <property type="term" value="F:transmembrane transporter activity"/>
    <property type="evidence" value="ECO:0007669"/>
    <property type="project" value="InterPro"/>
</dbReference>
<dbReference type="Proteomes" id="UP000320762">
    <property type="component" value="Unassembled WGS sequence"/>
</dbReference>
<feature type="transmembrane region" description="Helical" evidence="6">
    <location>
        <begin position="276"/>
        <end position="299"/>
    </location>
</feature>
<proteinExistence type="predicted"/>
<dbReference type="OrthoDB" id="3026777at2759"/>
<feature type="region of interest" description="Disordered" evidence="5">
    <location>
        <begin position="24"/>
        <end position="50"/>
    </location>
</feature>
<evidence type="ECO:0000256" key="5">
    <source>
        <dbReference type="SAM" id="MobiDB-lite"/>
    </source>
</evidence>
<evidence type="ECO:0000313" key="8">
    <source>
        <dbReference type="Proteomes" id="UP000320762"/>
    </source>
</evidence>
<keyword evidence="8" id="KW-1185">Reference proteome</keyword>
<comment type="caution">
    <text evidence="7">The sequence shown here is derived from an EMBL/GenBank/DDBJ whole genome shotgun (WGS) entry which is preliminary data.</text>
</comment>
<dbReference type="PANTHER" id="PTHR23507">
    <property type="entry name" value="ZGC:174356"/>
    <property type="match status" value="1"/>
</dbReference>
<dbReference type="Gene3D" id="1.20.1250.20">
    <property type="entry name" value="MFS general substrate transporter like domains"/>
    <property type="match status" value="1"/>
</dbReference>
<evidence type="ECO:0000313" key="7">
    <source>
        <dbReference type="EMBL" id="TRM68665.1"/>
    </source>
</evidence>
<gene>
    <name evidence="7" type="ORF">BD626DRAFT_565491</name>
</gene>
<feature type="transmembrane region" description="Helical" evidence="6">
    <location>
        <begin position="305"/>
        <end position="327"/>
    </location>
</feature>
<organism evidence="7 8">
    <name type="scientific">Schizophyllum amplum</name>
    <dbReference type="NCBI Taxonomy" id="97359"/>
    <lineage>
        <taxon>Eukaryota</taxon>
        <taxon>Fungi</taxon>
        <taxon>Dikarya</taxon>
        <taxon>Basidiomycota</taxon>
        <taxon>Agaricomycotina</taxon>
        <taxon>Agaricomycetes</taxon>
        <taxon>Agaricomycetidae</taxon>
        <taxon>Agaricales</taxon>
        <taxon>Schizophyllaceae</taxon>
        <taxon>Schizophyllum</taxon>
    </lineage>
</organism>
<feature type="transmembrane region" description="Helical" evidence="6">
    <location>
        <begin position="389"/>
        <end position="408"/>
    </location>
</feature>
<keyword evidence="2 6" id="KW-0812">Transmembrane</keyword>
<reference evidence="7 8" key="1">
    <citation type="journal article" date="2019" name="New Phytol.">
        <title>Comparative genomics reveals unique wood-decay strategies and fruiting body development in the Schizophyllaceae.</title>
        <authorList>
            <person name="Almasi E."/>
            <person name="Sahu N."/>
            <person name="Krizsan K."/>
            <person name="Balint B."/>
            <person name="Kovacs G.M."/>
            <person name="Kiss B."/>
            <person name="Cseklye J."/>
            <person name="Drula E."/>
            <person name="Henrissat B."/>
            <person name="Nagy I."/>
            <person name="Chovatia M."/>
            <person name="Adam C."/>
            <person name="LaButti K."/>
            <person name="Lipzen A."/>
            <person name="Riley R."/>
            <person name="Grigoriev I.V."/>
            <person name="Nagy L.G."/>
        </authorList>
    </citation>
    <scope>NUCLEOTIDE SEQUENCE [LARGE SCALE GENOMIC DNA]</scope>
    <source>
        <strain evidence="7 8">NL-1724</strain>
    </source>
</reference>
<evidence type="ECO:0000256" key="2">
    <source>
        <dbReference type="ARBA" id="ARBA00022692"/>
    </source>
</evidence>
<feature type="transmembrane region" description="Helical" evidence="6">
    <location>
        <begin position="581"/>
        <end position="605"/>
    </location>
</feature>
<keyword evidence="4 6" id="KW-0472">Membrane</keyword>
<keyword evidence="3 6" id="KW-1133">Transmembrane helix</keyword>
<feature type="region of interest" description="Disordered" evidence="5">
    <location>
        <begin position="643"/>
        <end position="685"/>
    </location>
</feature>
<dbReference type="GO" id="GO:0016020">
    <property type="term" value="C:membrane"/>
    <property type="evidence" value="ECO:0007669"/>
    <property type="project" value="UniProtKB-SubCell"/>
</dbReference>
<dbReference type="SUPFAM" id="SSF103473">
    <property type="entry name" value="MFS general substrate transporter"/>
    <property type="match status" value="1"/>
</dbReference>
<evidence type="ECO:0000256" key="3">
    <source>
        <dbReference type="ARBA" id="ARBA00022989"/>
    </source>
</evidence>
<name>A0A550CV60_9AGAR</name>
<accession>A0A550CV60</accession>
<feature type="transmembrane region" description="Helical" evidence="6">
    <location>
        <begin position="163"/>
        <end position="182"/>
    </location>
</feature>
<feature type="transmembrane region" description="Helical" evidence="6">
    <location>
        <begin position="194"/>
        <end position="217"/>
    </location>
</feature>
<comment type="subcellular location">
    <subcellularLocation>
        <location evidence="1">Membrane</location>
        <topology evidence="1">Multi-pass membrane protein</topology>
    </subcellularLocation>
</comment>
<feature type="compositionally biased region" description="Basic residues" evidence="5">
    <location>
        <begin position="645"/>
        <end position="663"/>
    </location>
</feature>
<evidence type="ECO:0000256" key="6">
    <source>
        <dbReference type="SAM" id="Phobius"/>
    </source>
</evidence>
<feature type="transmembrane region" description="Helical" evidence="6">
    <location>
        <begin position="237"/>
        <end position="256"/>
    </location>
</feature>
<evidence type="ECO:0000256" key="4">
    <source>
        <dbReference type="ARBA" id="ARBA00023136"/>
    </source>
</evidence>
<dbReference type="EMBL" id="VDMD01000002">
    <property type="protein sequence ID" value="TRM68665.1"/>
    <property type="molecule type" value="Genomic_DNA"/>
</dbReference>
<dbReference type="InterPro" id="IPR011701">
    <property type="entry name" value="MFS"/>
</dbReference>
<protein>
    <submittedName>
        <fullName evidence="7">Major facilitator superfamily domain-containing protein</fullName>
    </submittedName>
</protein>
<feature type="transmembrane region" description="Helical" evidence="6">
    <location>
        <begin position="611"/>
        <end position="634"/>
    </location>
</feature>
<dbReference type="Pfam" id="PF07690">
    <property type="entry name" value="MFS_1"/>
    <property type="match status" value="1"/>
</dbReference>
<evidence type="ECO:0000256" key="1">
    <source>
        <dbReference type="ARBA" id="ARBA00004141"/>
    </source>
</evidence>
<sequence length="712" mass="74963">MSRTESIAGDPVIGAVLLSPSRSRDVSRMHSIQTELSPPTEEDPLLGGARQKKPFYRPRPLWLVPFALTAAISRGMTLAPRVQVFTQLSCNALLHQDSSPHQLALPTTAQNHTPSLSSIITSDIESPAYAIYPNTPDVDLATAVPPGSFCTSDPRVQQGAARLQTIMMTTMGFLSALTTGWWGHFGERHGRTKVLALSTFGMLLTDIVFILVGTSVYKAAPREDTIFSFLTSHTVSRVLLLVVPVLEGMLGGWSTIQSQSSAYISDCTSAGSRSHIFSRFTGVFFLGVCFGPSMGGWIIRHTGDVTTVFWVTASASLLNVLLVGFVFPESLNQDKREKARHAYFAPEMTADGAQRTKSVFHGITSALAVFLPVPVVDASAGSLRQRKDYSLTVLASALFLFLLSTGIYQLKYLYAEHVYGWGAEQLSYYISMLGGTRAVVLLLIMPVVISWFKPKVPAGPGGSVKKAAPTLAGLATEINFDLNLARISVSLDIVSNVLVCMLPLPNYDTHKALAASGTTGRRAEVMFALASAITSFGGCTVPAVQSLALCVLQARALLAESAGPGADSAPAAGEDGNVGRVFGALAVLQAAAQMILGPMLFGLVYSETVATYPQAIFVVATGALTGALVLLVLVRSPLRGVKAPAKGKAKGKGKATPKGKGRRSTSSELRRGRSRASKDLSGGAFPAGYGAAPTGLSAIAEGEAGPSGAGAA</sequence>
<feature type="transmembrane region" description="Helical" evidence="6">
    <location>
        <begin position="428"/>
        <end position="452"/>
    </location>
</feature>